<dbReference type="PANTHER" id="PTHR30273">
    <property type="entry name" value="PERIPLASMIC SIGNAL SENSOR AND SIGMA FACTOR ACTIVATOR FECR-RELATED"/>
    <property type="match status" value="1"/>
</dbReference>
<evidence type="ECO:0000313" key="3">
    <source>
        <dbReference type="EMBL" id="MVT41352.1"/>
    </source>
</evidence>
<reference evidence="3 4" key="1">
    <citation type="submission" date="2019-12" db="EMBL/GenBank/DDBJ databases">
        <title>The draft genomic sequence of strain Chitinophaga oryziterrae JCM 16595.</title>
        <authorList>
            <person name="Zhang X."/>
        </authorList>
    </citation>
    <scope>NUCLEOTIDE SEQUENCE [LARGE SCALE GENOMIC DNA]</scope>
    <source>
        <strain evidence="3 4">JCM 16595</strain>
    </source>
</reference>
<evidence type="ECO:0000259" key="2">
    <source>
        <dbReference type="Pfam" id="PF04773"/>
    </source>
</evidence>
<dbReference type="GO" id="GO:0016989">
    <property type="term" value="F:sigma factor antagonist activity"/>
    <property type="evidence" value="ECO:0007669"/>
    <property type="project" value="TreeGrafter"/>
</dbReference>
<comment type="caution">
    <text evidence="3">The sequence shown here is derived from an EMBL/GenBank/DDBJ whole genome shotgun (WGS) entry which is preliminary data.</text>
</comment>
<accession>A0A6N8JB53</accession>
<sequence>MGHFLSPAIFYIQNSAFNMTHSVHNYSNYTMHQLLTAPYFLEWVRFPDATNTAFWEEFKNTYPEKAADVTRAAAIASTMYVVKEKPAMLWENIYKEIKPGPVVRLNIIWKAAAIFILAIVATWMIFRTHTNNNIEIASRFGEVKKLILPDSSEVTLNGNSSIRYSRNWNKREVWINGEAFFNVKHLNPDGFKVHSEEIDINVLGTSFNIRSRRGTTSVVLNSGKVLVTDKDKQLLLSAPGDMALYSKKDLVKKQVPVSNYTSWQQQKLQLDQVQVSAFFEMLEDDWGYNVQLSDSSLLQKKISGEIDMKDKQVLMDALAIILDANVTQQGSTIIVTTN</sequence>
<dbReference type="Pfam" id="PF04773">
    <property type="entry name" value="FecR"/>
    <property type="match status" value="1"/>
</dbReference>
<evidence type="ECO:0000256" key="1">
    <source>
        <dbReference type="SAM" id="Phobius"/>
    </source>
</evidence>
<dbReference type="EMBL" id="WRXO01000003">
    <property type="protein sequence ID" value="MVT41352.1"/>
    <property type="molecule type" value="Genomic_DNA"/>
</dbReference>
<dbReference type="Gene3D" id="2.60.120.1440">
    <property type="match status" value="1"/>
</dbReference>
<keyword evidence="1" id="KW-0812">Transmembrane</keyword>
<dbReference type="InterPro" id="IPR012373">
    <property type="entry name" value="Ferrdict_sens_TM"/>
</dbReference>
<keyword evidence="1" id="KW-0472">Membrane</keyword>
<dbReference type="Gene3D" id="3.55.50.30">
    <property type="match status" value="1"/>
</dbReference>
<organism evidence="3 4">
    <name type="scientific">Chitinophaga oryziterrae</name>
    <dbReference type="NCBI Taxonomy" id="1031224"/>
    <lineage>
        <taxon>Bacteria</taxon>
        <taxon>Pseudomonadati</taxon>
        <taxon>Bacteroidota</taxon>
        <taxon>Chitinophagia</taxon>
        <taxon>Chitinophagales</taxon>
        <taxon>Chitinophagaceae</taxon>
        <taxon>Chitinophaga</taxon>
    </lineage>
</organism>
<gene>
    <name evidence="3" type="ORF">GO495_12220</name>
</gene>
<feature type="domain" description="FecR protein" evidence="2">
    <location>
        <begin position="136"/>
        <end position="225"/>
    </location>
</feature>
<proteinExistence type="predicted"/>
<keyword evidence="1" id="KW-1133">Transmembrane helix</keyword>
<protein>
    <submittedName>
        <fullName evidence="3">DUF4974 domain-containing protein</fullName>
    </submittedName>
</protein>
<name>A0A6N8JB53_9BACT</name>
<dbReference type="RefSeq" id="WP_157299981.1">
    <property type="nucleotide sequence ID" value="NZ_BAAAZB010000025.1"/>
</dbReference>
<dbReference type="AlphaFoldDB" id="A0A6N8JB53"/>
<dbReference type="OrthoDB" id="923517at2"/>
<evidence type="ECO:0000313" key="4">
    <source>
        <dbReference type="Proteomes" id="UP000468388"/>
    </source>
</evidence>
<keyword evidence="4" id="KW-1185">Reference proteome</keyword>
<feature type="transmembrane region" description="Helical" evidence="1">
    <location>
        <begin position="107"/>
        <end position="126"/>
    </location>
</feature>
<dbReference type="PIRSF" id="PIRSF018266">
    <property type="entry name" value="FecR"/>
    <property type="match status" value="1"/>
</dbReference>
<dbReference type="InterPro" id="IPR006860">
    <property type="entry name" value="FecR"/>
</dbReference>
<dbReference type="Proteomes" id="UP000468388">
    <property type="component" value="Unassembled WGS sequence"/>
</dbReference>
<dbReference type="PANTHER" id="PTHR30273:SF2">
    <property type="entry name" value="PROTEIN FECR"/>
    <property type="match status" value="1"/>
</dbReference>